<keyword evidence="2 6" id="KW-0812">Transmembrane</keyword>
<dbReference type="PANTHER" id="PTHR43027">
    <property type="entry name" value="DOXORUBICIN RESISTANCE ABC TRANSPORTER PERMEASE PROTEIN DRRC-RELATED"/>
    <property type="match status" value="1"/>
</dbReference>
<dbReference type="AlphaFoldDB" id="I0V6N0"/>
<dbReference type="HOGENOM" id="CLU_039483_4_1_11"/>
<dbReference type="Pfam" id="PF01061">
    <property type="entry name" value="ABC2_membrane"/>
    <property type="match status" value="1"/>
</dbReference>
<protein>
    <recommendedName>
        <fullName evidence="6">Transport permease protein</fullName>
    </recommendedName>
</protein>
<sequence length="251" mass="26321">MSTAPSPIRALAAIEAKLFLRDPSASFMVIGLPVGILFVFGVMPWTRVASPELGGQSLLSLFIAPLAVTLVVAMLALSIFPVFLATHREKGVLRRMQATPVSPAMVLVAQLSVYLLIGLVAIAVVLGLGIPVLDIELPANVPALLVVLALGTTALFSIGLLVGALAPSSRAANGIAMGVFFPMLALGGVWVPAEFLPSALRWAADTLPMGAMFNALRTAWAGNWPGMAPFVSLIVTTVVCLAVAARRFRWQ</sequence>
<keyword evidence="6" id="KW-1003">Cell membrane</keyword>
<evidence type="ECO:0000256" key="3">
    <source>
        <dbReference type="ARBA" id="ARBA00022989"/>
    </source>
</evidence>
<dbReference type="InterPro" id="IPR000412">
    <property type="entry name" value="ABC_2_transport"/>
</dbReference>
<gene>
    <name evidence="8" type="ORF">SacxiDRAFT_3587</name>
</gene>
<feature type="transmembrane region" description="Helical" evidence="6">
    <location>
        <begin position="27"/>
        <end position="46"/>
    </location>
</feature>
<name>I0V6N0_9PSEU</name>
<keyword evidence="5" id="KW-0046">Antibiotic resistance</keyword>
<evidence type="ECO:0000256" key="4">
    <source>
        <dbReference type="ARBA" id="ARBA00023136"/>
    </source>
</evidence>
<dbReference type="Proteomes" id="UP000004691">
    <property type="component" value="Unassembled WGS sequence"/>
</dbReference>
<evidence type="ECO:0000259" key="7">
    <source>
        <dbReference type="PROSITE" id="PS51012"/>
    </source>
</evidence>
<evidence type="ECO:0000313" key="9">
    <source>
        <dbReference type="Proteomes" id="UP000004691"/>
    </source>
</evidence>
<dbReference type="PANTHER" id="PTHR43027:SF2">
    <property type="entry name" value="TRANSPORT PERMEASE PROTEIN"/>
    <property type="match status" value="1"/>
</dbReference>
<evidence type="ECO:0000256" key="2">
    <source>
        <dbReference type="ARBA" id="ARBA00022692"/>
    </source>
</evidence>
<evidence type="ECO:0000256" key="6">
    <source>
        <dbReference type="RuleBase" id="RU361157"/>
    </source>
</evidence>
<dbReference type="GO" id="GO:0043190">
    <property type="term" value="C:ATP-binding cassette (ABC) transporter complex"/>
    <property type="evidence" value="ECO:0007669"/>
    <property type="project" value="InterPro"/>
</dbReference>
<dbReference type="OrthoDB" id="3217868at2"/>
<dbReference type="GO" id="GO:0140359">
    <property type="term" value="F:ABC-type transporter activity"/>
    <property type="evidence" value="ECO:0007669"/>
    <property type="project" value="InterPro"/>
</dbReference>
<feature type="transmembrane region" description="Helical" evidence="6">
    <location>
        <begin position="174"/>
        <end position="193"/>
    </location>
</feature>
<dbReference type="InterPro" id="IPR013525">
    <property type="entry name" value="ABC2_TM"/>
</dbReference>
<proteinExistence type="inferred from homology"/>
<keyword evidence="3 6" id="KW-1133">Transmembrane helix</keyword>
<evidence type="ECO:0000256" key="5">
    <source>
        <dbReference type="ARBA" id="ARBA00023251"/>
    </source>
</evidence>
<dbReference type="RefSeq" id="WP_006239973.1">
    <property type="nucleotide sequence ID" value="NZ_JH636049.1"/>
</dbReference>
<comment type="subcellular location">
    <subcellularLocation>
        <location evidence="6">Cell membrane</location>
        <topology evidence="6">Multi-pass membrane protein</topology>
    </subcellularLocation>
    <subcellularLocation>
        <location evidence="1">Membrane</location>
        <topology evidence="1">Multi-pass membrane protein</topology>
    </subcellularLocation>
</comment>
<dbReference type="EMBL" id="JH636049">
    <property type="protein sequence ID" value="EID55783.1"/>
    <property type="molecule type" value="Genomic_DNA"/>
</dbReference>
<feature type="transmembrane region" description="Helical" evidence="6">
    <location>
        <begin position="58"/>
        <end position="84"/>
    </location>
</feature>
<keyword evidence="9" id="KW-1185">Reference proteome</keyword>
<feature type="transmembrane region" description="Helical" evidence="6">
    <location>
        <begin position="142"/>
        <end position="162"/>
    </location>
</feature>
<dbReference type="PIRSF" id="PIRSF006648">
    <property type="entry name" value="DrrB"/>
    <property type="match status" value="1"/>
</dbReference>
<dbReference type="eggNOG" id="COG0842">
    <property type="taxonomic scope" value="Bacteria"/>
</dbReference>
<dbReference type="InterPro" id="IPR047817">
    <property type="entry name" value="ABC2_TM_bact-type"/>
</dbReference>
<dbReference type="PROSITE" id="PS51012">
    <property type="entry name" value="ABC_TM2"/>
    <property type="match status" value="1"/>
</dbReference>
<accession>I0V6N0</accession>
<dbReference type="STRING" id="882086.SacxiDRAFT_3587"/>
<evidence type="ECO:0000313" key="8">
    <source>
        <dbReference type="EMBL" id="EID55783.1"/>
    </source>
</evidence>
<keyword evidence="4 6" id="KW-0472">Membrane</keyword>
<feature type="transmembrane region" description="Helical" evidence="6">
    <location>
        <begin position="226"/>
        <end position="245"/>
    </location>
</feature>
<dbReference type="InterPro" id="IPR052902">
    <property type="entry name" value="ABC-2_transporter"/>
</dbReference>
<evidence type="ECO:0000256" key="1">
    <source>
        <dbReference type="ARBA" id="ARBA00004141"/>
    </source>
</evidence>
<feature type="transmembrane region" description="Helical" evidence="6">
    <location>
        <begin position="105"/>
        <end position="130"/>
    </location>
</feature>
<feature type="domain" description="ABC transmembrane type-2" evidence="7">
    <location>
        <begin position="24"/>
        <end position="251"/>
    </location>
</feature>
<keyword evidence="6" id="KW-0813">Transport</keyword>
<organism evidence="8 9">
    <name type="scientific">Saccharomonospora xinjiangensis XJ-54</name>
    <dbReference type="NCBI Taxonomy" id="882086"/>
    <lineage>
        <taxon>Bacteria</taxon>
        <taxon>Bacillati</taxon>
        <taxon>Actinomycetota</taxon>
        <taxon>Actinomycetes</taxon>
        <taxon>Pseudonocardiales</taxon>
        <taxon>Pseudonocardiaceae</taxon>
        <taxon>Saccharomonospora</taxon>
    </lineage>
</organism>
<dbReference type="GO" id="GO:0046677">
    <property type="term" value="P:response to antibiotic"/>
    <property type="evidence" value="ECO:0007669"/>
    <property type="project" value="UniProtKB-KW"/>
</dbReference>
<comment type="similarity">
    <text evidence="6">Belongs to the ABC-2 integral membrane protein family.</text>
</comment>
<reference evidence="8 9" key="1">
    <citation type="submission" date="2012-01" db="EMBL/GenBank/DDBJ databases">
        <title>Improved High-Quality Draft sequence of Saccharomonospora xinjiangensis XJ-54.</title>
        <authorList>
            <consortium name="US DOE Joint Genome Institute"/>
            <person name="Lucas S."/>
            <person name="Han J."/>
            <person name="Lapidus A."/>
            <person name="Cheng J.-F."/>
            <person name="Goodwin L."/>
            <person name="Pitluck S."/>
            <person name="Peters L."/>
            <person name="Mikhailova N."/>
            <person name="Teshima H."/>
            <person name="Detter J.C."/>
            <person name="Han C."/>
            <person name="Tapia R."/>
            <person name="Land M."/>
            <person name="Hauser L."/>
            <person name="Kyrpides N."/>
            <person name="Ivanova N."/>
            <person name="Pagani I."/>
            <person name="Brambilla E.-M."/>
            <person name="Klenk H.-P."/>
            <person name="Woyke T."/>
        </authorList>
    </citation>
    <scope>NUCLEOTIDE SEQUENCE [LARGE SCALE GENOMIC DNA]</scope>
    <source>
        <strain evidence="8 9">XJ-54</strain>
    </source>
</reference>